<keyword evidence="1" id="KW-0732">Signal</keyword>
<reference evidence="2 3" key="1">
    <citation type="submission" date="2013-09" db="EMBL/GenBank/DDBJ databases">
        <authorList>
            <person name="Zeng Z."/>
            <person name="Chen C."/>
        </authorList>
    </citation>
    <scope>NUCLEOTIDE SEQUENCE [LARGE SCALE GENOMIC DNA]</scope>
    <source>
        <strain evidence="2 3">WB 3.3-2</strain>
    </source>
</reference>
<accession>A0A0A2MA85</accession>
<dbReference type="EMBL" id="JRLX01000001">
    <property type="protein sequence ID" value="KGO88566.1"/>
    <property type="molecule type" value="Genomic_DNA"/>
</dbReference>
<protein>
    <recommendedName>
        <fullName evidence="4">DUF4468 domain-containing protein</fullName>
    </recommendedName>
</protein>
<dbReference type="Proteomes" id="UP000030152">
    <property type="component" value="Unassembled WGS sequence"/>
</dbReference>
<dbReference type="STRING" id="1121895.GCA_000378485_00459"/>
<keyword evidence="3" id="KW-1185">Reference proteome</keyword>
<evidence type="ECO:0000256" key="1">
    <source>
        <dbReference type="SAM" id="SignalP"/>
    </source>
</evidence>
<dbReference type="eggNOG" id="ENOG502ZYH5">
    <property type="taxonomic scope" value="Bacteria"/>
</dbReference>
<sequence>MYLNDFLIFKSMKKIFFVVLFLLSVTCFAQETNFLVSDSKVVWENVFISSETNIPNVIARHSRLKITSSADNIYKGKGIDVRNTCPGTSDFFKDDLSFDFEIELRDGKYRVTITNMVYSKKIKKQKTVTPAEKYFLTDDALKTGEAANVDFTCLENYFTKLFSMTMVYKNKS</sequence>
<proteinExistence type="predicted"/>
<organism evidence="2 3">
    <name type="scientific">Flavobacterium rivuli WB 3.3-2 = DSM 21788</name>
    <dbReference type="NCBI Taxonomy" id="1121895"/>
    <lineage>
        <taxon>Bacteria</taxon>
        <taxon>Pseudomonadati</taxon>
        <taxon>Bacteroidota</taxon>
        <taxon>Flavobacteriia</taxon>
        <taxon>Flavobacteriales</taxon>
        <taxon>Flavobacteriaceae</taxon>
        <taxon>Flavobacterium</taxon>
    </lineage>
</organism>
<evidence type="ECO:0000313" key="3">
    <source>
        <dbReference type="Proteomes" id="UP000030152"/>
    </source>
</evidence>
<feature type="signal peptide" evidence="1">
    <location>
        <begin position="1"/>
        <end position="29"/>
    </location>
</feature>
<evidence type="ECO:0008006" key="4">
    <source>
        <dbReference type="Google" id="ProtNLM"/>
    </source>
</evidence>
<feature type="chain" id="PRO_5001991120" description="DUF4468 domain-containing protein" evidence="1">
    <location>
        <begin position="30"/>
        <end position="172"/>
    </location>
</feature>
<comment type="caution">
    <text evidence="2">The sequence shown here is derived from an EMBL/GenBank/DDBJ whole genome shotgun (WGS) entry which is preliminary data.</text>
</comment>
<name>A0A0A2MA85_9FLAO</name>
<dbReference type="AlphaFoldDB" id="A0A0A2MA85"/>
<gene>
    <name evidence="2" type="ORF">Q765_01270</name>
</gene>
<evidence type="ECO:0000313" key="2">
    <source>
        <dbReference type="EMBL" id="KGO88566.1"/>
    </source>
</evidence>